<dbReference type="PRINTS" id="PR00778">
    <property type="entry name" value="HTHARSR"/>
</dbReference>
<dbReference type="CDD" id="cd00090">
    <property type="entry name" value="HTH_ARSR"/>
    <property type="match status" value="1"/>
</dbReference>
<dbReference type="InterPro" id="IPR011991">
    <property type="entry name" value="ArsR-like_HTH"/>
</dbReference>
<dbReference type="PANTHER" id="PTHR33154:SF12">
    <property type="entry name" value="TRANSCRIPTIONAL REGULATORY PROTEIN"/>
    <property type="match status" value="1"/>
</dbReference>
<dbReference type="Pfam" id="PF12840">
    <property type="entry name" value="HTH_20"/>
    <property type="match status" value="1"/>
</dbReference>
<evidence type="ECO:0000256" key="2">
    <source>
        <dbReference type="ARBA" id="ARBA00023125"/>
    </source>
</evidence>
<evidence type="ECO:0000256" key="4">
    <source>
        <dbReference type="SAM" id="MobiDB-lite"/>
    </source>
</evidence>
<dbReference type="SMART" id="SM00418">
    <property type="entry name" value="HTH_ARSR"/>
    <property type="match status" value="1"/>
</dbReference>
<dbReference type="Gene3D" id="1.10.10.10">
    <property type="entry name" value="Winged helix-like DNA-binding domain superfamily/Winged helix DNA-binding domain"/>
    <property type="match status" value="1"/>
</dbReference>
<evidence type="ECO:0000259" key="5">
    <source>
        <dbReference type="SMART" id="SM00418"/>
    </source>
</evidence>
<evidence type="ECO:0000256" key="1">
    <source>
        <dbReference type="ARBA" id="ARBA00023015"/>
    </source>
</evidence>
<sequence>MRHPTPPPAPEDMKLAEVLNALSDPVRLALVRQLADGLERKWSELRAPVAKSTLSHHLKALRGAGVTATREIGTRCFVTLRRPELDEKFPGLLTVVLAAADTEGIGDTFDAPAGTKSSRASTDDGDEC</sequence>
<feature type="region of interest" description="Disordered" evidence="4">
    <location>
        <begin position="105"/>
        <end position="128"/>
    </location>
</feature>
<reference evidence="6 7" key="1">
    <citation type="journal article" date="2015" name="Int. J. Syst. Evol. Microbiol.">
        <title>Amycolatopsis rhabdoformis sp. nov., an actinomycete isolated from a tropical forest soil.</title>
        <authorList>
            <person name="Souza W.R."/>
            <person name="Silva R.E."/>
            <person name="Goodfellow M."/>
            <person name="Busarakam K."/>
            <person name="Figueiro F.S."/>
            <person name="Ferreira D."/>
            <person name="Rodrigues-Filho E."/>
            <person name="Moraes L.A.B."/>
            <person name="Zucchi T.D."/>
        </authorList>
    </citation>
    <scope>NUCLEOTIDE SEQUENCE [LARGE SCALE GENOMIC DNA]</scope>
    <source>
        <strain evidence="6 7">NCIMB 14900</strain>
    </source>
</reference>
<name>A0ABZ1ILX2_9PSEU</name>
<gene>
    <name evidence="6" type="ORF">VSH64_22275</name>
</gene>
<dbReference type="InterPro" id="IPR036390">
    <property type="entry name" value="WH_DNA-bd_sf"/>
</dbReference>
<accession>A0ABZ1ILX2</accession>
<keyword evidence="1" id="KW-0805">Transcription regulation</keyword>
<keyword evidence="2" id="KW-0238">DNA-binding</keyword>
<protein>
    <submittedName>
        <fullName evidence="6">Helix-turn-helix domain-containing protein</fullName>
    </submittedName>
</protein>
<dbReference type="RefSeq" id="WP_326837580.1">
    <property type="nucleotide sequence ID" value="NZ_CP142149.1"/>
</dbReference>
<dbReference type="InterPro" id="IPR051081">
    <property type="entry name" value="HTH_MetalResp_TranReg"/>
</dbReference>
<dbReference type="Proteomes" id="UP001330812">
    <property type="component" value="Chromosome"/>
</dbReference>
<feature type="domain" description="HTH arsR-type" evidence="5">
    <location>
        <begin position="17"/>
        <end position="94"/>
    </location>
</feature>
<keyword evidence="3" id="KW-0804">Transcription</keyword>
<evidence type="ECO:0000313" key="6">
    <source>
        <dbReference type="EMBL" id="WSE34773.1"/>
    </source>
</evidence>
<evidence type="ECO:0000256" key="3">
    <source>
        <dbReference type="ARBA" id="ARBA00023163"/>
    </source>
</evidence>
<dbReference type="EMBL" id="CP142149">
    <property type="protein sequence ID" value="WSE34773.1"/>
    <property type="molecule type" value="Genomic_DNA"/>
</dbReference>
<organism evidence="6 7">
    <name type="scientific">Amycolatopsis rhabdoformis</name>
    <dbReference type="NCBI Taxonomy" id="1448059"/>
    <lineage>
        <taxon>Bacteria</taxon>
        <taxon>Bacillati</taxon>
        <taxon>Actinomycetota</taxon>
        <taxon>Actinomycetes</taxon>
        <taxon>Pseudonocardiales</taxon>
        <taxon>Pseudonocardiaceae</taxon>
        <taxon>Amycolatopsis</taxon>
    </lineage>
</organism>
<dbReference type="SUPFAM" id="SSF46785">
    <property type="entry name" value="Winged helix' DNA-binding domain"/>
    <property type="match status" value="1"/>
</dbReference>
<dbReference type="InterPro" id="IPR001845">
    <property type="entry name" value="HTH_ArsR_DNA-bd_dom"/>
</dbReference>
<keyword evidence="7" id="KW-1185">Reference proteome</keyword>
<proteinExistence type="predicted"/>
<dbReference type="InterPro" id="IPR036388">
    <property type="entry name" value="WH-like_DNA-bd_sf"/>
</dbReference>
<dbReference type="PANTHER" id="PTHR33154">
    <property type="entry name" value="TRANSCRIPTIONAL REGULATOR, ARSR FAMILY"/>
    <property type="match status" value="1"/>
</dbReference>
<evidence type="ECO:0000313" key="7">
    <source>
        <dbReference type="Proteomes" id="UP001330812"/>
    </source>
</evidence>